<gene>
    <name evidence="1" type="ORF">FOA19_09230</name>
</gene>
<comment type="caution">
    <text evidence="1">The sequence shown here is derived from an EMBL/GenBank/DDBJ whole genome shotgun (WGS) entry which is preliminary data.</text>
</comment>
<evidence type="ECO:0000313" key="1">
    <source>
        <dbReference type="EMBL" id="KAA3437492.1"/>
    </source>
</evidence>
<proteinExistence type="predicted"/>
<dbReference type="AlphaFoldDB" id="A0A5B6TE88"/>
<name>A0A5B6TE88_9BACT</name>
<sequence>MEYSTVSPGQGLVGPSIGLGWDSLQLLPPLPPPLPPPLLPPPLPFPPPLFPPPFPFPPLPFPPPLLPPLPLSPPFEPPPDVQPFTSKETIPTVVEAFASALRVDIRLKSAAEMV</sequence>
<dbReference type="Proteomes" id="UP000324133">
    <property type="component" value="Unassembled WGS sequence"/>
</dbReference>
<keyword evidence="2" id="KW-1185">Reference proteome</keyword>
<accession>A0A5B6TE88</accession>
<evidence type="ECO:0000313" key="2">
    <source>
        <dbReference type="Proteomes" id="UP000324133"/>
    </source>
</evidence>
<dbReference type="EMBL" id="VKKY01000002">
    <property type="protein sequence ID" value="KAA3437492.1"/>
    <property type="molecule type" value="Genomic_DNA"/>
</dbReference>
<organism evidence="1 2">
    <name type="scientific">Rufibacter hautae</name>
    <dbReference type="NCBI Taxonomy" id="2595005"/>
    <lineage>
        <taxon>Bacteria</taxon>
        <taxon>Pseudomonadati</taxon>
        <taxon>Bacteroidota</taxon>
        <taxon>Cytophagia</taxon>
        <taxon>Cytophagales</taxon>
        <taxon>Hymenobacteraceae</taxon>
        <taxon>Rufibacter</taxon>
    </lineage>
</organism>
<protein>
    <submittedName>
        <fullName evidence="1">Uncharacterized protein</fullName>
    </submittedName>
</protein>
<reference evidence="1 2" key="1">
    <citation type="submission" date="2019-07" db="EMBL/GenBank/DDBJ databases">
        <title>Rufibacter sp. nov., isolated from lake sediment.</title>
        <authorList>
            <person name="Qu J.-H."/>
        </authorList>
    </citation>
    <scope>NUCLEOTIDE SEQUENCE [LARGE SCALE GENOMIC DNA]</scope>
    <source>
        <strain evidence="1 2">NBS58-1</strain>
    </source>
</reference>